<sequence>MAFTAAAFKTITRSALVAAVLGASSLVAAPAFAESSFTLRIEGGQGLAQDQRYDRHNSWNGNPGYRMRCLTNREVVGGVSAYGYGQVDIVGEYADDRLELRAVKGNWLYGMRIDKCTGQVDRLQRIGRAHGGYDGGRHDDGGYRSHSRSGGGFQFQFNFGN</sequence>
<dbReference type="Proteomes" id="UP000678281">
    <property type="component" value="Unassembled WGS sequence"/>
</dbReference>
<dbReference type="RefSeq" id="WP_212657787.1">
    <property type="nucleotide sequence ID" value="NZ_JAGXTP010000001.1"/>
</dbReference>
<organism evidence="2 3">
    <name type="scientific">Devosia litorisediminis</name>
    <dbReference type="NCBI Taxonomy" id="2829817"/>
    <lineage>
        <taxon>Bacteria</taxon>
        <taxon>Pseudomonadati</taxon>
        <taxon>Pseudomonadota</taxon>
        <taxon>Alphaproteobacteria</taxon>
        <taxon>Hyphomicrobiales</taxon>
        <taxon>Devosiaceae</taxon>
        <taxon>Devosia</taxon>
    </lineage>
</organism>
<name>A0A942E593_9HYPH</name>
<feature type="signal peptide" evidence="1">
    <location>
        <begin position="1"/>
        <end position="33"/>
    </location>
</feature>
<comment type="caution">
    <text evidence="2">The sequence shown here is derived from an EMBL/GenBank/DDBJ whole genome shotgun (WGS) entry which is preliminary data.</text>
</comment>
<accession>A0A942E593</accession>
<gene>
    <name evidence="2" type="ORF">KD146_05885</name>
</gene>
<dbReference type="EMBL" id="JAGXTP010000001">
    <property type="protein sequence ID" value="MBS3848225.1"/>
    <property type="molecule type" value="Genomic_DNA"/>
</dbReference>
<dbReference type="AlphaFoldDB" id="A0A942E593"/>
<evidence type="ECO:0000313" key="2">
    <source>
        <dbReference type="EMBL" id="MBS3848225.1"/>
    </source>
</evidence>
<evidence type="ECO:0000256" key="1">
    <source>
        <dbReference type="SAM" id="SignalP"/>
    </source>
</evidence>
<evidence type="ECO:0000313" key="3">
    <source>
        <dbReference type="Proteomes" id="UP000678281"/>
    </source>
</evidence>
<evidence type="ECO:0008006" key="4">
    <source>
        <dbReference type="Google" id="ProtNLM"/>
    </source>
</evidence>
<proteinExistence type="predicted"/>
<protein>
    <recommendedName>
        <fullName evidence="4">Beta/gamma crystallin 'Greek key' domain-containing protein</fullName>
    </recommendedName>
</protein>
<keyword evidence="1" id="KW-0732">Signal</keyword>
<feature type="chain" id="PRO_5037391147" description="Beta/gamma crystallin 'Greek key' domain-containing protein" evidence="1">
    <location>
        <begin position="34"/>
        <end position="161"/>
    </location>
</feature>
<reference evidence="2" key="1">
    <citation type="submission" date="2021-04" db="EMBL/GenBank/DDBJ databases">
        <title>Devosia litorisediminis sp. nov., isolated from a sand dune.</title>
        <authorList>
            <person name="Park S."/>
            <person name="Yoon J.-H."/>
        </authorList>
    </citation>
    <scope>NUCLEOTIDE SEQUENCE</scope>
    <source>
        <strain evidence="2">BSSL-BM10</strain>
    </source>
</reference>
<keyword evidence="3" id="KW-1185">Reference proteome</keyword>